<gene>
    <name evidence="3" type="ORF">FIL70_07815</name>
</gene>
<dbReference type="KEGG" id="sufl:FIL70_07815"/>
<dbReference type="PANTHER" id="PTHR34477:SF1">
    <property type="entry name" value="UPF0213 PROTEIN YHBQ"/>
    <property type="match status" value="1"/>
</dbReference>
<reference evidence="3 4" key="1">
    <citation type="submission" date="2019-06" db="EMBL/GenBank/DDBJ databases">
        <title>Genome organization and adaptive potential of archetypical organophosphate degarding Sphingobium fuliginis ATCC 27551.</title>
        <authorList>
            <person name="Sarwar A."/>
            <person name="Parthasarathy S."/>
            <person name="Singh C."/>
            <person name="Siddavattam D."/>
        </authorList>
    </citation>
    <scope>NUCLEOTIDE SEQUENCE [LARGE SCALE GENOMIC DNA]</scope>
    <source>
        <strain evidence="3 4">ATCC 27551</strain>
    </source>
</reference>
<dbReference type="Gene3D" id="3.40.1440.10">
    <property type="entry name" value="GIY-YIG endonuclease"/>
    <property type="match status" value="1"/>
</dbReference>
<dbReference type="CDD" id="cd10456">
    <property type="entry name" value="GIY-YIG_UPF0213"/>
    <property type="match status" value="1"/>
</dbReference>
<dbReference type="PANTHER" id="PTHR34477">
    <property type="entry name" value="UPF0213 PROTEIN YHBQ"/>
    <property type="match status" value="1"/>
</dbReference>
<dbReference type="InterPro" id="IPR000305">
    <property type="entry name" value="GIY-YIG_endonuc"/>
</dbReference>
<dbReference type="AlphaFoldDB" id="A0A5B8CEX2"/>
<dbReference type="InterPro" id="IPR050190">
    <property type="entry name" value="UPF0213_domain"/>
</dbReference>
<comment type="similarity">
    <text evidence="1">Belongs to the UPF0213 family.</text>
</comment>
<evidence type="ECO:0000259" key="2">
    <source>
        <dbReference type="PROSITE" id="PS50164"/>
    </source>
</evidence>
<evidence type="ECO:0000256" key="1">
    <source>
        <dbReference type="ARBA" id="ARBA00007435"/>
    </source>
</evidence>
<protein>
    <submittedName>
        <fullName evidence="3">GIY-YIG nuclease family protein</fullName>
    </submittedName>
</protein>
<dbReference type="SUPFAM" id="SSF82771">
    <property type="entry name" value="GIY-YIG endonuclease"/>
    <property type="match status" value="1"/>
</dbReference>
<dbReference type="RefSeq" id="WP_140041972.1">
    <property type="nucleotide sequence ID" value="NZ_CP041016.1"/>
</dbReference>
<name>A0A5B8CEX2_SPHSA</name>
<sequence>MPFWTYLLHCADRSFYTGHTDNLQTRIAQHEAGVIPGHTQNRRPIKLVWSQEFGTRMEALEAERQIKGWSRAKKLALIREDWKLISTLARSNQEK</sequence>
<dbReference type="EMBL" id="CP041016">
    <property type="protein sequence ID" value="QDC37142.1"/>
    <property type="molecule type" value="Genomic_DNA"/>
</dbReference>
<evidence type="ECO:0000313" key="4">
    <source>
        <dbReference type="Proteomes" id="UP000311469"/>
    </source>
</evidence>
<dbReference type="InterPro" id="IPR035901">
    <property type="entry name" value="GIY-YIG_endonuc_sf"/>
</dbReference>
<accession>A0A5B8CEX2</accession>
<dbReference type="Pfam" id="PF01541">
    <property type="entry name" value="GIY-YIG"/>
    <property type="match status" value="1"/>
</dbReference>
<evidence type="ECO:0000313" key="3">
    <source>
        <dbReference type="EMBL" id="QDC37142.1"/>
    </source>
</evidence>
<dbReference type="Proteomes" id="UP000311469">
    <property type="component" value="Chromosome cSF1"/>
</dbReference>
<organism evidence="3 4">
    <name type="scientific">Sphingobium fuliginis ATCC 27551</name>
    <dbReference type="NCBI Taxonomy" id="1208342"/>
    <lineage>
        <taxon>Bacteria</taxon>
        <taxon>Pseudomonadati</taxon>
        <taxon>Pseudomonadota</taxon>
        <taxon>Alphaproteobacteria</taxon>
        <taxon>Sphingomonadales</taxon>
        <taxon>Sphingomonadaceae</taxon>
        <taxon>Sphingobium</taxon>
    </lineage>
</organism>
<dbReference type="PROSITE" id="PS50164">
    <property type="entry name" value="GIY_YIG"/>
    <property type="match status" value="1"/>
</dbReference>
<feature type="domain" description="GIY-YIG" evidence="2">
    <location>
        <begin position="1"/>
        <end position="76"/>
    </location>
</feature>
<proteinExistence type="inferred from homology"/>